<dbReference type="InterPro" id="IPR055644">
    <property type="entry name" value="DUF7220"/>
</dbReference>
<feature type="transmembrane region" description="Helical" evidence="1">
    <location>
        <begin position="12"/>
        <end position="30"/>
    </location>
</feature>
<feature type="transmembrane region" description="Helical" evidence="1">
    <location>
        <begin position="42"/>
        <end position="60"/>
    </location>
</feature>
<sequence>MSQSRLHSFVEANLNTFAGFGISWCLSYWVVPLWGLPQSPSVATKITLLFTAVSLVRNYLLRRLFNRFYFAWPARVRVSPSQIAQTGLGLTLLAALLGGA</sequence>
<dbReference type="Proteomes" id="UP000178449">
    <property type="component" value="Unassembled WGS sequence"/>
</dbReference>
<dbReference type="STRING" id="1817772.A2527_14220"/>
<keyword evidence="1" id="KW-0812">Transmembrane</keyword>
<keyword evidence="1" id="KW-0472">Membrane</keyword>
<organism evidence="2 3">
    <name type="scientific">Candidatus Lambdaproteobacteria bacterium RIFOXYD2_FULL_50_16</name>
    <dbReference type="NCBI Taxonomy" id="1817772"/>
    <lineage>
        <taxon>Bacteria</taxon>
        <taxon>Pseudomonadati</taxon>
        <taxon>Pseudomonadota</taxon>
        <taxon>Candidatus Lambdaproteobacteria</taxon>
    </lineage>
</organism>
<dbReference type="EMBL" id="MFNE01000053">
    <property type="protein sequence ID" value="OGG93080.1"/>
    <property type="molecule type" value="Genomic_DNA"/>
</dbReference>
<evidence type="ECO:0000313" key="3">
    <source>
        <dbReference type="Proteomes" id="UP000178449"/>
    </source>
</evidence>
<evidence type="ECO:0000256" key="1">
    <source>
        <dbReference type="SAM" id="Phobius"/>
    </source>
</evidence>
<dbReference type="Pfam" id="PF23858">
    <property type="entry name" value="DUF7220"/>
    <property type="match status" value="1"/>
</dbReference>
<dbReference type="AlphaFoldDB" id="A0A1F6G4P1"/>
<proteinExistence type="predicted"/>
<protein>
    <submittedName>
        <fullName evidence="2">Uncharacterized protein</fullName>
    </submittedName>
</protein>
<comment type="caution">
    <text evidence="2">The sequence shown here is derived from an EMBL/GenBank/DDBJ whole genome shotgun (WGS) entry which is preliminary data.</text>
</comment>
<evidence type="ECO:0000313" key="2">
    <source>
        <dbReference type="EMBL" id="OGG93080.1"/>
    </source>
</evidence>
<name>A0A1F6G4P1_9PROT</name>
<accession>A0A1F6G4P1</accession>
<keyword evidence="1" id="KW-1133">Transmembrane helix</keyword>
<gene>
    <name evidence="2" type="ORF">A2527_14220</name>
</gene>
<reference evidence="2 3" key="1">
    <citation type="journal article" date="2016" name="Nat. Commun.">
        <title>Thousands of microbial genomes shed light on interconnected biogeochemical processes in an aquifer system.</title>
        <authorList>
            <person name="Anantharaman K."/>
            <person name="Brown C.T."/>
            <person name="Hug L.A."/>
            <person name="Sharon I."/>
            <person name="Castelle C.J."/>
            <person name="Probst A.J."/>
            <person name="Thomas B.C."/>
            <person name="Singh A."/>
            <person name="Wilkins M.J."/>
            <person name="Karaoz U."/>
            <person name="Brodie E.L."/>
            <person name="Williams K.H."/>
            <person name="Hubbard S.S."/>
            <person name="Banfield J.F."/>
        </authorList>
    </citation>
    <scope>NUCLEOTIDE SEQUENCE [LARGE SCALE GENOMIC DNA]</scope>
</reference>